<dbReference type="GO" id="GO:0005524">
    <property type="term" value="F:ATP binding"/>
    <property type="evidence" value="ECO:0007669"/>
    <property type="project" value="UniProtKB-KW"/>
</dbReference>
<evidence type="ECO:0000256" key="4">
    <source>
        <dbReference type="ARBA" id="ARBA00022741"/>
    </source>
</evidence>
<keyword evidence="6" id="KW-0067">ATP-binding</keyword>
<evidence type="ECO:0000256" key="6">
    <source>
        <dbReference type="ARBA" id="ARBA00022840"/>
    </source>
</evidence>
<keyword evidence="11" id="KW-1185">Reference proteome</keyword>
<feature type="domain" description="Histidine kinase" evidence="9">
    <location>
        <begin position="262"/>
        <end position="494"/>
    </location>
</feature>
<protein>
    <recommendedName>
        <fullName evidence="2">histidine kinase</fullName>
        <ecNumber evidence="2">2.7.13.3</ecNumber>
    </recommendedName>
</protein>
<comment type="catalytic activity">
    <reaction evidence="1">
        <text>ATP + protein L-histidine = ADP + protein N-phospho-L-histidine.</text>
        <dbReference type="EC" id="2.7.13.3"/>
    </reaction>
</comment>
<dbReference type="Proteomes" id="UP001154061">
    <property type="component" value="Unassembled WGS sequence"/>
</dbReference>
<dbReference type="InterPro" id="IPR036890">
    <property type="entry name" value="HATPase_C_sf"/>
</dbReference>
<dbReference type="Pfam" id="PF08448">
    <property type="entry name" value="PAS_4"/>
    <property type="match status" value="1"/>
</dbReference>
<dbReference type="SUPFAM" id="SSF55785">
    <property type="entry name" value="PYP-like sensor domain (PAS domain)"/>
    <property type="match status" value="1"/>
</dbReference>
<dbReference type="Gene3D" id="3.30.450.20">
    <property type="entry name" value="PAS domain"/>
    <property type="match status" value="1"/>
</dbReference>
<keyword evidence="8" id="KW-0812">Transmembrane</keyword>
<feature type="transmembrane region" description="Helical" evidence="8">
    <location>
        <begin position="40"/>
        <end position="61"/>
    </location>
</feature>
<keyword evidence="3" id="KW-0808">Transferase</keyword>
<dbReference type="InterPro" id="IPR013656">
    <property type="entry name" value="PAS_4"/>
</dbReference>
<feature type="transmembrane region" description="Helical" evidence="8">
    <location>
        <begin position="16"/>
        <end position="34"/>
    </location>
</feature>
<dbReference type="SMART" id="SM00091">
    <property type="entry name" value="PAS"/>
    <property type="match status" value="1"/>
</dbReference>
<dbReference type="CDD" id="cd00075">
    <property type="entry name" value="HATPase"/>
    <property type="match status" value="1"/>
</dbReference>
<dbReference type="PANTHER" id="PTHR44936">
    <property type="entry name" value="SENSOR PROTEIN CREC"/>
    <property type="match status" value="1"/>
</dbReference>
<dbReference type="InterPro" id="IPR000014">
    <property type="entry name" value="PAS"/>
</dbReference>
<dbReference type="AlphaFoldDB" id="A0A9Q4KZ94"/>
<reference evidence="10" key="1">
    <citation type="submission" date="2022-06" db="EMBL/GenBank/DDBJ databases">
        <title>Natrinema sp. a new haloarchaeum isolate from saline soil.</title>
        <authorList>
            <person name="Strakova D."/>
            <person name="Galisteo C."/>
            <person name="Sanchez-Porro C."/>
            <person name="Ventosa A."/>
        </authorList>
    </citation>
    <scope>NUCLEOTIDE SEQUENCE</scope>
    <source>
        <strain evidence="10">S1CR25-10</strain>
    </source>
</reference>
<evidence type="ECO:0000256" key="8">
    <source>
        <dbReference type="SAM" id="Phobius"/>
    </source>
</evidence>
<evidence type="ECO:0000313" key="11">
    <source>
        <dbReference type="Proteomes" id="UP001154061"/>
    </source>
</evidence>
<evidence type="ECO:0000256" key="1">
    <source>
        <dbReference type="ARBA" id="ARBA00000085"/>
    </source>
</evidence>
<dbReference type="SMART" id="SM00387">
    <property type="entry name" value="HATPase_c"/>
    <property type="match status" value="1"/>
</dbReference>
<dbReference type="EC" id="2.7.13.3" evidence="2"/>
<dbReference type="RefSeq" id="WP_277520008.1">
    <property type="nucleotide sequence ID" value="NZ_JAMQOT010000001.1"/>
</dbReference>
<keyword evidence="8" id="KW-0472">Membrane</keyword>
<name>A0A9Q4KZ94_9EURY</name>
<proteinExistence type="predicted"/>
<feature type="region of interest" description="Disordered" evidence="7">
    <location>
        <begin position="477"/>
        <end position="506"/>
    </location>
</feature>
<feature type="transmembrane region" description="Helical" evidence="8">
    <location>
        <begin position="73"/>
        <end position="100"/>
    </location>
</feature>
<evidence type="ECO:0000259" key="9">
    <source>
        <dbReference type="PROSITE" id="PS50109"/>
    </source>
</evidence>
<organism evidence="10 11">
    <name type="scientific">Natrinema salsiterrestre</name>
    <dbReference type="NCBI Taxonomy" id="2950540"/>
    <lineage>
        <taxon>Archaea</taxon>
        <taxon>Methanobacteriati</taxon>
        <taxon>Methanobacteriota</taxon>
        <taxon>Stenosarchaea group</taxon>
        <taxon>Halobacteria</taxon>
        <taxon>Halobacteriales</taxon>
        <taxon>Natrialbaceae</taxon>
        <taxon>Natrinema</taxon>
    </lineage>
</organism>
<evidence type="ECO:0000256" key="7">
    <source>
        <dbReference type="SAM" id="MobiDB-lite"/>
    </source>
</evidence>
<comment type="caution">
    <text evidence="10">The sequence shown here is derived from an EMBL/GenBank/DDBJ whole genome shotgun (WGS) entry which is preliminary data.</text>
</comment>
<dbReference type="InterPro" id="IPR003594">
    <property type="entry name" value="HATPase_dom"/>
</dbReference>
<dbReference type="InterPro" id="IPR050980">
    <property type="entry name" value="2C_sensor_his_kinase"/>
</dbReference>
<gene>
    <name evidence="10" type="ORF">NDI89_02860</name>
</gene>
<dbReference type="InterPro" id="IPR004358">
    <property type="entry name" value="Sig_transdc_His_kin-like_C"/>
</dbReference>
<dbReference type="CDD" id="cd00130">
    <property type="entry name" value="PAS"/>
    <property type="match status" value="1"/>
</dbReference>
<keyword evidence="8" id="KW-1133">Transmembrane helix</keyword>
<keyword evidence="4" id="KW-0547">Nucleotide-binding</keyword>
<evidence type="ECO:0000256" key="5">
    <source>
        <dbReference type="ARBA" id="ARBA00022777"/>
    </source>
</evidence>
<dbReference type="Gene3D" id="3.30.565.10">
    <property type="entry name" value="Histidine kinase-like ATPase, C-terminal domain"/>
    <property type="match status" value="1"/>
</dbReference>
<keyword evidence="5 10" id="KW-0418">Kinase</keyword>
<dbReference type="InterPro" id="IPR035965">
    <property type="entry name" value="PAS-like_dom_sf"/>
</dbReference>
<dbReference type="EMBL" id="JAMQOT010000001">
    <property type="protein sequence ID" value="MDF9744517.1"/>
    <property type="molecule type" value="Genomic_DNA"/>
</dbReference>
<dbReference type="NCBIfam" id="TIGR00229">
    <property type="entry name" value="sensory_box"/>
    <property type="match status" value="1"/>
</dbReference>
<dbReference type="SUPFAM" id="SSF55874">
    <property type="entry name" value="ATPase domain of HSP90 chaperone/DNA topoisomerase II/histidine kinase"/>
    <property type="match status" value="1"/>
</dbReference>
<sequence length="506" mass="54683">MGGTIRRAAGRARTRTVSLVGFGLLAIVGAYGLTFGGPSLLLVLEAAVPTTIGVGLVWYGLRSHDDESGTERATIVTVTSCSCGALGALFCLSSISLLSLRMGFSGGLAQPAINALSVGLGFGAVLGHVYVEFSTHSRENERLSRAVDASMDGIAVVVDGRHVYVNEAYASLYGYRDEATLEGRQWWTVYTNESRRRIEREVVPALSDRSYWRGTLTGTRTDGTTFPQSVTVSALADGYVVVVRDVTDQRDREQRIQVLNRVLRHNLRNAFTVIRGHANLIGDRNPELEQRHITPIRAEIDDLLTTADKARGVERTLDRHGDAELIDASEAVRRVTDRARAAYPDARIVSRIENPGRGSTMLSIEDVVVDALDELVDNAIEHNTANASSSDIDVATDGDGRDDTAATPTVEITAHTVDTESQSRLEFTVADDGPGIPATERRAILEGHETALDHGSGLGLWLVNWIVRSTGGELSFAESDEGGTTVRLSFPDVTDTKREPTSVPTQ</sequence>
<dbReference type="Pfam" id="PF02518">
    <property type="entry name" value="HATPase_c"/>
    <property type="match status" value="1"/>
</dbReference>
<dbReference type="InterPro" id="IPR005467">
    <property type="entry name" value="His_kinase_dom"/>
</dbReference>
<dbReference type="PRINTS" id="PR00344">
    <property type="entry name" value="BCTRLSENSOR"/>
</dbReference>
<evidence type="ECO:0000256" key="2">
    <source>
        <dbReference type="ARBA" id="ARBA00012438"/>
    </source>
</evidence>
<evidence type="ECO:0000313" key="10">
    <source>
        <dbReference type="EMBL" id="MDF9744517.1"/>
    </source>
</evidence>
<accession>A0A9Q4KZ94</accession>
<dbReference type="GO" id="GO:0004673">
    <property type="term" value="F:protein histidine kinase activity"/>
    <property type="evidence" value="ECO:0007669"/>
    <property type="project" value="UniProtKB-EC"/>
</dbReference>
<dbReference type="PROSITE" id="PS50109">
    <property type="entry name" value="HIS_KIN"/>
    <property type="match status" value="1"/>
</dbReference>
<evidence type="ECO:0000256" key="3">
    <source>
        <dbReference type="ARBA" id="ARBA00022679"/>
    </source>
</evidence>
<dbReference type="PANTHER" id="PTHR44936:SF10">
    <property type="entry name" value="SENSOR PROTEIN RSTB"/>
    <property type="match status" value="1"/>
</dbReference>